<dbReference type="Gramene" id="TraesNOR2A03G00767370.1">
    <property type="protein sequence ID" value="TraesNOR2A03G00767370.1"/>
    <property type="gene ID" value="TraesNOR2A03G00767370"/>
</dbReference>
<dbReference type="AlphaFoldDB" id="A0A3B6B309"/>
<dbReference type="Gramene" id="TraesCAD_scaffold_057760_01G000100.1">
    <property type="protein sequence ID" value="TraesCAD_scaffold_057760_01G000100.1"/>
    <property type="gene ID" value="TraesCAD_scaffold_057760_01G000100"/>
</dbReference>
<dbReference type="Gramene" id="TraesJUL2A03G00762350.1">
    <property type="protein sequence ID" value="TraesJUL2A03G00762350.1"/>
    <property type="gene ID" value="TraesJUL2A03G00762350"/>
</dbReference>
<dbReference type="Gramene" id="TraesCS2A02G403500.1">
    <property type="protein sequence ID" value="TraesCS2A02G403500.1"/>
    <property type="gene ID" value="TraesCS2A02G403500"/>
</dbReference>
<dbReference type="Gramene" id="TraesCLE_scaffold_034089_01G000100.1">
    <property type="protein sequence ID" value="TraesCLE_scaffold_034089_01G000100.1"/>
    <property type="gene ID" value="TraesCLE_scaffold_034089_01G000100"/>
</dbReference>
<reference evidence="1" key="2">
    <citation type="submission" date="2018-10" db="UniProtKB">
        <authorList>
            <consortium name="EnsemblPlants"/>
        </authorList>
    </citation>
    <scope>IDENTIFICATION</scope>
</reference>
<dbReference type="SMR" id="A0A3B6B309"/>
<dbReference type="Gramene" id="TraesPARA_EIv1.0_0368530.1">
    <property type="protein sequence ID" value="TraesPARA_EIv1.0_0368530.1.CDS"/>
    <property type="gene ID" value="TraesPARA_EIv1.0_0368530"/>
</dbReference>
<dbReference type="Gramene" id="TraesRN2A0100950100.1">
    <property type="protein sequence ID" value="TraesRN2A0100950100.1"/>
    <property type="gene ID" value="TraesRN2A0100950100"/>
</dbReference>
<gene>
    <name evidence="1" type="primary">LOC123185836</name>
</gene>
<evidence type="ECO:0000313" key="2">
    <source>
        <dbReference type="Proteomes" id="UP000019116"/>
    </source>
</evidence>
<dbReference type="Gramene" id="TraesSYM2A03G00765410.1">
    <property type="protein sequence ID" value="TraesSYM2A03G00765410.1"/>
    <property type="gene ID" value="TraesSYM2A03G00765410"/>
</dbReference>
<dbReference type="STRING" id="4565.A0A3B6B309"/>
<dbReference type="EnsemblPlants" id="TraesCS2A02G403500.1">
    <property type="protein sequence ID" value="TraesCS2A02G403500.1"/>
    <property type="gene ID" value="TraesCS2A02G403500"/>
</dbReference>
<protein>
    <submittedName>
        <fullName evidence="1">Uncharacterized protein</fullName>
    </submittedName>
</protein>
<proteinExistence type="predicted"/>
<name>A0A3B6B309_WHEAT</name>
<reference evidence="1" key="1">
    <citation type="submission" date="2018-08" db="EMBL/GenBank/DDBJ databases">
        <authorList>
            <person name="Rossello M."/>
        </authorList>
    </citation>
    <scope>NUCLEOTIDE SEQUENCE [LARGE SCALE GENOMIC DNA]</scope>
    <source>
        <strain evidence="1">cv. Chinese Spring</strain>
    </source>
</reference>
<keyword evidence="2" id="KW-1185">Reference proteome</keyword>
<dbReference type="Gramene" id="TraesSTA2A03G00755840.1">
    <property type="protein sequence ID" value="TraesSTA2A03G00755840.1"/>
    <property type="gene ID" value="TraesSTA2A03G00755840"/>
</dbReference>
<organism evidence="1">
    <name type="scientific">Triticum aestivum</name>
    <name type="common">Wheat</name>
    <dbReference type="NCBI Taxonomy" id="4565"/>
    <lineage>
        <taxon>Eukaryota</taxon>
        <taxon>Viridiplantae</taxon>
        <taxon>Streptophyta</taxon>
        <taxon>Embryophyta</taxon>
        <taxon>Tracheophyta</taxon>
        <taxon>Spermatophyta</taxon>
        <taxon>Magnoliopsida</taxon>
        <taxon>Liliopsida</taxon>
        <taxon>Poales</taxon>
        <taxon>Poaceae</taxon>
        <taxon>BOP clade</taxon>
        <taxon>Pooideae</taxon>
        <taxon>Triticodae</taxon>
        <taxon>Triticeae</taxon>
        <taxon>Triticinae</taxon>
        <taxon>Triticum</taxon>
    </lineage>
</organism>
<dbReference type="Gramene" id="TraesWEE_scaffold_054958_01G000100.1">
    <property type="protein sequence ID" value="TraesWEE_scaffold_054958_01G000100.1"/>
    <property type="gene ID" value="TraesWEE_scaffold_054958_01G000100"/>
</dbReference>
<dbReference type="Gramene" id="TraesCS2A03G0970600.1">
    <property type="protein sequence ID" value="TraesCS2A03G0970600.1.CDS"/>
    <property type="gene ID" value="TraesCS2A03G0970600"/>
</dbReference>
<evidence type="ECO:0000313" key="1">
    <source>
        <dbReference type="EnsemblPlants" id="TraesCS2A02G403500.1"/>
    </source>
</evidence>
<dbReference type="Proteomes" id="UP000019116">
    <property type="component" value="Chromosome 2A"/>
</dbReference>
<dbReference type="Gramene" id="TraesLAC2A03G00761300.1">
    <property type="protein sequence ID" value="TraesLAC2A03G00761300.1"/>
    <property type="gene ID" value="TraesLAC2A03G00761300"/>
</dbReference>
<dbReference type="Gramene" id="TraesLDM2A03G00760300.1">
    <property type="protein sequence ID" value="TraesLDM2A03G00760300.1"/>
    <property type="gene ID" value="TraesLDM2A03G00760300"/>
</dbReference>
<dbReference type="Gramene" id="TraesJAG2A03G00757280.1">
    <property type="protein sequence ID" value="TraesJAG2A03G00757280.1"/>
    <property type="gene ID" value="TraesJAG2A03G00757280"/>
</dbReference>
<dbReference type="OMA" id="MLRWKAY"/>
<dbReference type="Gramene" id="TraesROB_scaffold_028603_01G000100.1">
    <property type="protein sequence ID" value="TraesROB_scaffold_028603_01G000100.1"/>
    <property type="gene ID" value="TraesROB_scaffold_028603_01G000100"/>
</dbReference>
<dbReference type="GeneID" id="123185836"/>
<dbReference type="Gramene" id="TraesMAC2A03G00756270.1">
    <property type="protein sequence ID" value="TraesMAC2A03G00756270.1"/>
    <property type="gene ID" value="TraesMAC2A03G00756270"/>
</dbReference>
<sequence length="198" mass="23259">MEKQGNIGYISSMREGRRRTKIRIRNKSFLLRRRNEYGTFTWSEGRMTKTTSLYREMSARVCLRLALDEYSDLKSKGMLRWKAYKKNRVSINTALRTIGEAIMRLRKRRVEAGLFYLVPQADRAAIQVRTHLFSMPLKEALRKRRLELKKRKQLLDAYNNSQKSTAYSNVVSLMRASVKRILFYTLSSVVLGCAIVFF</sequence>
<dbReference type="Gramene" id="TraesARI2A03G00765550.1">
    <property type="protein sequence ID" value="TraesARI2A03G00765550.1"/>
    <property type="gene ID" value="TraesARI2A03G00765550"/>
</dbReference>
<accession>A0A3B6B309</accession>
<dbReference type="RefSeq" id="XP_044453593.1">
    <property type="nucleotide sequence ID" value="XM_044597658.1"/>
</dbReference>
<dbReference type="OrthoDB" id="675342at2759"/>